<dbReference type="InterPro" id="IPR007861">
    <property type="entry name" value="DNA_mismatch_repair_MutS_clamp"/>
</dbReference>
<dbReference type="PANTHER" id="PTHR11361">
    <property type="entry name" value="DNA MISMATCH REPAIR PROTEIN MUTS FAMILY MEMBER"/>
    <property type="match status" value="1"/>
</dbReference>
<keyword evidence="13" id="KW-1185">Reference proteome</keyword>
<dbReference type="InterPro" id="IPR007696">
    <property type="entry name" value="DNA_mismatch_repair_MutS_core"/>
</dbReference>
<dbReference type="SUPFAM" id="SSF52540">
    <property type="entry name" value="P-loop containing nucleoside triphosphate hydrolases"/>
    <property type="match status" value="1"/>
</dbReference>
<dbReference type="FunFam" id="3.40.50.300:FF:001579">
    <property type="entry name" value="DNA mismatch repair protein MutS"/>
    <property type="match status" value="1"/>
</dbReference>
<dbReference type="PROSITE" id="PS00486">
    <property type="entry name" value="DNA_MISMATCH_REPAIR_2"/>
    <property type="match status" value="1"/>
</dbReference>
<dbReference type="InterPro" id="IPR016151">
    <property type="entry name" value="DNA_mismatch_repair_MutS_N"/>
</dbReference>
<dbReference type="Gene3D" id="3.40.1170.10">
    <property type="entry name" value="DNA repair protein MutS, domain I"/>
    <property type="match status" value="1"/>
</dbReference>
<feature type="domain" description="DNA mismatch repair proteins mutS family" evidence="11">
    <location>
        <begin position="699"/>
        <end position="715"/>
    </location>
</feature>
<dbReference type="AlphaFoldDB" id="A0A9X2MEN2"/>
<keyword evidence="6 9" id="KW-0238">DNA-binding</keyword>
<evidence type="ECO:0000313" key="13">
    <source>
        <dbReference type="Proteomes" id="UP001142078"/>
    </source>
</evidence>
<dbReference type="FunFam" id="3.40.1170.10:FF:000001">
    <property type="entry name" value="DNA mismatch repair protein MutS"/>
    <property type="match status" value="1"/>
</dbReference>
<dbReference type="FunFam" id="1.10.1420.10:FF:000001">
    <property type="entry name" value="DNA mismatch repair protein MutS"/>
    <property type="match status" value="1"/>
</dbReference>
<dbReference type="SUPFAM" id="SSF48334">
    <property type="entry name" value="DNA repair protein MutS, domain III"/>
    <property type="match status" value="1"/>
</dbReference>
<evidence type="ECO:0000256" key="7">
    <source>
        <dbReference type="ARBA" id="ARBA00023204"/>
    </source>
</evidence>
<evidence type="ECO:0000313" key="12">
    <source>
        <dbReference type="EMBL" id="MCR2042693.1"/>
    </source>
</evidence>
<evidence type="ECO:0000259" key="11">
    <source>
        <dbReference type="PROSITE" id="PS00486"/>
    </source>
</evidence>
<organism evidence="12 13">
    <name type="scientific">Anaerosalibacter massiliensis</name>
    <dbReference type="NCBI Taxonomy" id="1347392"/>
    <lineage>
        <taxon>Bacteria</taxon>
        <taxon>Bacillati</taxon>
        <taxon>Bacillota</taxon>
        <taxon>Tissierellia</taxon>
        <taxon>Tissierellales</taxon>
        <taxon>Sporanaerobacteraceae</taxon>
        <taxon>Anaerosalibacter</taxon>
    </lineage>
</organism>
<comment type="caution">
    <text evidence="12">The sequence shown here is derived from an EMBL/GenBank/DDBJ whole genome shotgun (WGS) entry which is preliminary data.</text>
</comment>
<protein>
    <recommendedName>
        <fullName evidence="2 9">DNA mismatch repair protein MutS</fullName>
    </recommendedName>
</protein>
<evidence type="ECO:0000256" key="8">
    <source>
        <dbReference type="ARBA" id="ARBA00024647"/>
    </source>
</evidence>
<evidence type="ECO:0000256" key="6">
    <source>
        <dbReference type="ARBA" id="ARBA00023125"/>
    </source>
</evidence>
<dbReference type="SUPFAM" id="SSF53150">
    <property type="entry name" value="DNA repair protein MutS, domain II"/>
    <property type="match status" value="1"/>
</dbReference>
<evidence type="ECO:0000256" key="1">
    <source>
        <dbReference type="ARBA" id="ARBA00006271"/>
    </source>
</evidence>
<evidence type="ECO:0000256" key="10">
    <source>
        <dbReference type="RuleBase" id="RU003756"/>
    </source>
</evidence>
<dbReference type="InterPro" id="IPR027417">
    <property type="entry name" value="P-loop_NTPase"/>
</dbReference>
<dbReference type="PIRSF" id="PIRSF037677">
    <property type="entry name" value="DNA_mis_repair_Msh6"/>
    <property type="match status" value="1"/>
</dbReference>
<dbReference type="Pfam" id="PF05190">
    <property type="entry name" value="MutS_IV"/>
    <property type="match status" value="1"/>
</dbReference>
<dbReference type="Gene3D" id="3.30.420.110">
    <property type="entry name" value="MutS, connector domain"/>
    <property type="match status" value="1"/>
</dbReference>
<dbReference type="SUPFAM" id="SSF55271">
    <property type="entry name" value="DNA repair protein MutS, domain I"/>
    <property type="match status" value="1"/>
</dbReference>
<accession>A0A9X2MEN2</accession>
<dbReference type="Proteomes" id="UP001142078">
    <property type="component" value="Unassembled WGS sequence"/>
</dbReference>
<evidence type="ECO:0000256" key="3">
    <source>
        <dbReference type="ARBA" id="ARBA00022741"/>
    </source>
</evidence>
<keyword evidence="3 9" id="KW-0547">Nucleotide-binding</keyword>
<comment type="similarity">
    <text evidence="1 9 10">Belongs to the DNA mismatch repair MutS family.</text>
</comment>
<dbReference type="InterPro" id="IPR045076">
    <property type="entry name" value="MutS"/>
</dbReference>
<evidence type="ECO:0000256" key="2">
    <source>
        <dbReference type="ARBA" id="ARBA00021982"/>
    </source>
</evidence>
<dbReference type="GO" id="GO:0003684">
    <property type="term" value="F:damaged DNA binding"/>
    <property type="evidence" value="ECO:0007669"/>
    <property type="project" value="UniProtKB-UniRule"/>
</dbReference>
<dbReference type="InterPro" id="IPR007860">
    <property type="entry name" value="DNA_mmatch_repair_MutS_con_dom"/>
</dbReference>
<dbReference type="InterPro" id="IPR036678">
    <property type="entry name" value="MutS_con_dom_sf"/>
</dbReference>
<keyword evidence="4 9" id="KW-0227">DNA damage</keyword>
<dbReference type="GO" id="GO:0140664">
    <property type="term" value="F:ATP-dependent DNA damage sensor activity"/>
    <property type="evidence" value="ECO:0007669"/>
    <property type="project" value="InterPro"/>
</dbReference>
<dbReference type="InterPro" id="IPR005748">
    <property type="entry name" value="DNA_mismatch_repair_MutS"/>
</dbReference>
<dbReference type="Gene3D" id="3.40.50.300">
    <property type="entry name" value="P-loop containing nucleotide triphosphate hydrolases"/>
    <property type="match status" value="1"/>
</dbReference>
<dbReference type="GO" id="GO:0005524">
    <property type="term" value="F:ATP binding"/>
    <property type="evidence" value="ECO:0007669"/>
    <property type="project" value="UniProtKB-UniRule"/>
</dbReference>
<dbReference type="InterPro" id="IPR007695">
    <property type="entry name" value="DNA_mismatch_repair_MutS-lik_N"/>
</dbReference>
<name>A0A9X2MEN2_9FIRM</name>
<evidence type="ECO:0000256" key="4">
    <source>
        <dbReference type="ARBA" id="ARBA00022763"/>
    </source>
</evidence>
<dbReference type="Pfam" id="PF00488">
    <property type="entry name" value="MutS_V"/>
    <property type="match status" value="1"/>
</dbReference>
<dbReference type="NCBIfam" id="NF003810">
    <property type="entry name" value="PRK05399.1"/>
    <property type="match status" value="1"/>
</dbReference>
<gene>
    <name evidence="9 12" type="primary">mutS</name>
    <name evidence="12" type="ORF">NSA23_01055</name>
</gene>
<dbReference type="GO" id="GO:0006298">
    <property type="term" value="P:mismatch repair"/>
    <property type="evidence" value="ECO:0007669"/>
    <property type="project" value="UniProtKB-UniRule"/>
</dbReference>
<sequence length="882" mass="101482">MKDLTPMMKQYINIKDKYKDCILFFRLGDFYEMFFDDASIAAKELEITLTKREIGNKKKAPMCGVPYHAADSYISKLIKKGYKVAICEQLEDPSEAKGIVERDVVRVVTPGTITDLKALDEKSNNFLASIYLGDKGVGLSYVDISTGEFYTTEYYGNTKDNTNFIIDELGKTIPSEVMLSERLFQNKKIMKIIENNINPHIEVYDDSEYELSDCIEKIEKHFGSNSITKFELNNKNYSIISIWILLSYLFKTQKTTLEHINKIFFYSVKNYMFLDINTRINLEINETIRGKEKKGSLMWLLDNTSTAMGGRLLKKWLEQPLVARDKIEYRLEIVENFIEDIMLMDEVKNSLKNIYDLERIMSKIIYGSCNARDLISLKNSLSELPKLKQTLINSDSIGLTDLGNKIDPLDDIFSLIDKSITDEPPISVREGGIIKAEFDDRLKELREAAIKGKEWLANLEEQEKKKTGIKTLKVSYNKVFGYFIEVSKSYLKLVPNNYIRKQTLANSERYFVPELKEMEAKILGAEERMVDLEYNLFINIRNKIKSEVERIQKVSRIISKVDVLNSFAQVAYKNNYVRPKLNNNGIIDIRNGRHPVVEKTLKENSFVPNDTYLDNKENRTIIITGPNMAGKSTYMRQVALITLMAQVGSFIPADEGNIGVVDRIFTRIGASDNLAQGESTFMVEMNEVSNIIKNATENSLIILDEVGRGTSTFDGLSIAWSVIEYINENIRAKTLFATHYHELTQLENELEGIKNYTILVEEKGKEIIFLRKIVKGSTDKSYGIEVARLAGINQDIINRADEILNNIERNEKPREYIEIKNENHNDNDNDNEKKKNNLKQLDLFQYKSEEFINKVKDLDIIKLTPMEAMNILYNMVEEAKNL</sequence>
<dbReference type="EMBL" id="JANJZL010000001">
    <property type="protein sequence ID" value="MCR2042693.1"/>
    <property type="molecule type" value="Genomic_DNA"/>
</dbReference>
<dbReference type="NCBIfam" id="TIGR01070">
    <property type="entry name" value="mutS1"/>
    <property type="match status" value="1"/>
</dbReference>
<dbReference type="PANTHER" id="PTHR11361:SF34">
    <property type="entry name" value="DNA MISMATCH REPAIR PROTEIN MSH1, MITOCHONDRIAL"/>
    <property type="match status" value="1"/>
</dbReference>
<dbReference type="InterPro" id="IPR000432">
    <property type="entry name" value="DNA_mismatch_repair_MutS_C"/>
</dbReference>
<reference evidence="12" key="1">
    <citation type="submission" date="2022-07" db="EMBL/GenBank/DDBJ databases">
        <title>Enhanced cultured diversity of the mouse gut microbiota enables custom-made synthetic communities.</title>
        <authorList>
            <person name="Afrizal A."/>
        </authorList>
    </citation>
    <scope>NUCLEOTIDE SEQUENCE</scope>
    <source>
        <strain evidence="12">DSM 29482</strain>
    </source>
</reference>
<feature type="binding site" evidence="9">
    <location>
        <begin position="625"/>
        <end position="632"/>
    </location>
    <ligand>
        <name>ATP</name>
        <dbReference type="ChEBI" id="CHEBI:30616"/>
    </ligand>
</feature>
<keyword evidence="5 9" id="KW-0067">ATP-binding</keyword>
<dbReference type="RefSeq" id="WP_097668033.1">
    <property type="nucleotide sequence ID" value="NZ_CABKTM010000043.1"/>
</dbReference>
<evidence type="ECO:0000256" key="9">
    <source>
        <dbReference type="HAMAP-Rule" id="MF_00096"/>
    </source>
</evidence>
<evidence type="ECO:0000256" key="5">
    <source>
        <dbReference type="ARBA" id="ARBA00022840"/>
    </source>
</evidence>
<dbReference type="OrthoDB" id="9802448at2"/>
<dbReference type="Pfam" id="PF05192">
    <property type="entry name" value="MutS_III"/>
    <property type="match status" value="1"/>
</dbReference>
<proteinExistence type="inferred from homology"/>
<dbReference type="InterPro" id="IPR036187">
    <property type="entry name" value="DNA_mismatch_repair_MutS_sf"/>
</dbReference>
<dbReference type="Gene3D" id="1.10.1420.10">
    <property type="match status" value="2"/>
</dbReference>
<dbReference type="GO" id="GO:0005829">
    <property type="term" value="C:cytosol"/>
    <property type="evidence" value="ECO:0007669"/>
    <property type="project" value="TreeGrafter"/>
</dbReference>
<keyword evidence="7 9" id="KW-0234">DNA repair</keyword>
<dbReference type="SMART" id="SM00533">
    <property type="entry name" value="MUTSd"/>
    <property type="match status" value="1"/>
</dbReference>
<comment type="function">
    <text evidence="8 9">This protein is involved in the repair of mismatches in DNA. It is possible that it carries out the mismatch recognition step. This protein has a weak ATPase activity.</text>
</comment>
<dbReference type="InterPro" id="IPR017261">
    <property type="entry name" value="DNA_mismatch_repair_MutS/MSH"/>
</dbReference>
<dbReference type="Pfam" id="PF01624">
    <property type="entry name" value="MutS_I"/>
    <property type="match status" value="1"/>
</dbReference>
<dbReference type="Pfam" id="PF05188">
    <property type="entry name" value="MutS_II"/>
    <property type="match status" value="1"/>
</dbReference>
<dbReference type="CDD" id="cd03284">
    <property type="entry name" value="ABC_MutS1"/>
    <property type="match status" value="1"/>
</dbReference>
<dbReference type="SMART" id="SM00534">
    <property type="entry name" value="MUTSac"/>
    <property type="match status" value="1"/>
</dbReference>
<dbReference type="HAMAP" id="MF_00096">
    <property type="entry name" value="MutS"/>
    <property type="match status" value="1"/>
</dbReference>
<dbReference type="GO" id="GO:0030983">
    <property type="term" value="F:mismatched DNA binding"/>
    <property type="evidence" value="ECO:0007669"/>
    <property type="project" value="InterPro"/>
</dbReference>